<dbReference type="EMBL" id="BPLQ01012633">
    <property type="protein sequence ID" value="GIY66647.1"/>
    <property type="molecule type" value="Genomic_DNA"/>
</dbReference>
<accession>A0AAV4V8S5</accession>
<proteinExistence type="predicted"/>
<evidence type="ECO:0000313" key="1">
    <source>
        <dbReference type="EMBL" id="GIY66647.1"/>
    </source>
</evidence>
<dbReference type="SUPFAM" id="SSF56672">
    <property type="entry name" value="DNA/RNA polymerases"/>
    <property type="match status" value="1"/>
</dbReference>
<protein>
    <submittedName>
        <fullName evidence="1">Uncharacterized protein</fullName>
    </submittedName>
</protein>
<reference evidence="1 2" key="1">
    <citation type="submission" date="2021-06" db="EMBL/GenBank/DDBJ databases">
        <title>Caerostris darwini draft genome.</title>
        <authorList>
            <person name="Kono N."/>
            <person name="Arakawa K."/>
        </authorList>
    </citation>
    <scope>NUCLEOTIDE SEQUENCE [LARGE SCALE GENOMIC DNA]</scope>
</reference>
<dbReference type="Proteomes" id="UP001054837">
    <property type="component" value="Unassembled WGS sequence"/>
</dbReference>
<dbReference type="AlphaFoldDB" id="A0AAV4V8S5"/>
<dbReference type="GO" id="GO:0071897">
    <property type="term" value="P:DNA biosynthetic process"/>
    <property type="evidence" value="ECO:0007669"/>
    <property type="project" value="UniProtKB-ARBA"/>
</dbReference>
<evidence type="ECO:0000313" key="2">
    <source>
        <dbReference type="Proteomes" id="UP001054837"/>
    </source>
</evidence>
<name>A0AAV4V8S5_9ARAC</name>
<dbReference type="InterPro" id="IPR043502">
    <property type="entry name" value="DNA/RNA_pol_sf"/>
</dbReference>
<keyword evidence="2" id="KW-1185">Reference proteome</keyword>
<organism evidence="1 2">
    <name type="scientific">Caerostris darwini</name>
    <dbReference type="NCBI Taxonomy" id="1538125"/>
    <lineage>
        <taxon>Eukaryota</taxon>
        <taxon>Metazoa</taxon>
        <taxon>Ecdysozoa</taxon>
        <taxon>Arthropoda</taxon>
        <taxon>Chelicerata</taxon>
        <taxon>Arachnida</taxon>
        <taxon>Araneae</taxon>
        <taxon>Araneomorphae</taxon>
        <taxon>Entelegynae</taxon>
        <taxon>Araneoidea</taxon>
        <taxon>Araneidae</taxon>
        <taxon>Caerostris</taxon>
    </lineage>
</organism>
<comment type="caution">
    <text evidence="1">The sequence shown here is derived from an EMBL/GenBank/DDBJ whole genome shotgun (WGS) entry which is preliminary data.</text>
</comment>
<gene>
    <name evidence="1" type="ORF">CDAR_319571</name>
</gene>
<sequence>MQCLNPRNMGRMFDPCTSQYKDMSGVGCRLRLVELSFLEHLVSREGTKPLLDKVQAILEIKEPKAIKDLGLINFYRSLLPHVAGLVCRSTVILCTL</sequence>